<dbReference type="PANTHER" id="PTHR33112:SF1">
    <property type="entry name" value="HETEROKARYON INCOMPATIBILITY DOMAIN-CONTAINING PROTEIN"/>
    <property type="match status" value="1"/>
</dbReference>
<name>A0A8H4ZAA3_9HYPO</name>
<comment type="caution">
    <text evidence="2">The sequence shown here is derived from an EMBL/GenBank/DDBJ whole genome shotgun (WGS) entry which is preliminary data.</text>
</comment>
<evidence type="ECO:0000259" key="1">
    <source>
        <dbReference type="Pfam" id="PF06985"/>
    </source>
</evidence>
<dbReference type="Proteomes" id="UP000573603">
    <property type="component" value="Unassembled WGS sequence"/>
</dbReference>
<sequence>MSDTDSVDLGEIEDLVLPAMRHIQSLRNRNNAGRARLQDIVYQALEDGRSVPWVRKFRDDITRVFECGPGEDLLWRCWRKDDKLRQDPSNQNKDLGDEASVERDKEENELWMKHRNLAVGISHDYGSDDSDYCYGYESPKDFTACDKECGYCGHFTLTALFTTRKKYPLRPDTNLLFIHSETNERKLERRRHMGHLIAVEPLRQSSPFPEPQRFKHEKINYSLIKYWMHYCNNTHSERCKPDKLTLPESFKVIDCRKHEDLKVISAPADCKYAALSYVWGNIENLGPDDGNKFPQVVMDSIKVVQELDCDYLWVDRHCINQDPKDPDKGEQIQRMDEIYSQACFTIIDAAGVDCTSGLAGVNLPRQSDPVQRYAQVNGINLTYLGTPPAEQIRSSRWASRGWTYQEGILSHRRIFFTNEQVIFQCNNMTCLESFDIPMSILHQIKAPNLKMKPILKDFEPLVLADNNLGSHLMEFSKRDLTYDKDSLNAFLGILNVYRREKDYFHFHGNPFQGEKRCMINAWYHIEPGTRKADFPSWSWTGWKGAIKMTSYENPDHDVKLVTEAEGPITLDEYMTACKENPPQEIKPAIELTGKMTTLSFELIKWGSESILRNRDINEPTIQDGPWAILPITTDITCYSFLFLDNEALTGLYQFKLPIIVLEFGTISQDHNLIILVLREKDDHFERVGLITSRDAFKYGNKEKDNQPKPTVYKDKGRGWMTRALIPKPQDPIWEQELKKETIVLK</sequence>
<gene>
    <name evidence="2" type="ORF">FANTH_8553</name>
</gene>
<dbReference type="PANTHER" id="PTHR33112">
    <property type="entry name" value="DOMAIN PROTEIN, PUTATIVE-RELATED"/>
    <property type="match status" value="1"/>
</dbReference>
<keyword evidence="3" id="KW-1185">Reference proteome</keyword>
<feature type="domain" description="Heterokaryon incompatibility" evidence="1">
    <location>
        <begin position="272"/>
        <end position="406"/>
    </location>
</feature>
<dbReference type="AlphaFoldDB" id="A0A8H4ZAA3"/>
<proteinExistence type="predicted"/>
<dbReference type="EMBL" id="JABEVY010000202">
    <property type="protein sequence ID" value="KAF5242754.1"/>
    <property type="molecule type" value="Genomic_DNA"/>
</dbReference>
<organism evidence="2 3">
    <name type="scientific">Fusarium anthophilum</name>
    <dbReference type="NCBI Taxonomy" id="48485"/>
    <lineage>
        <taxon>Eukaryota</taxon>
        <taxon>Fungi</taxon>
        <taxon>Dikarya</taxon>
        <taxon>Ascomycota</taxon>
        <taxon>Pezizomycotina</taxon>
        <taxon>Sordariomycetes</taxon>
        <taxon>Hypocreomycetidae</taxon>
        <taxon>Hypocreales</taxon>
        <taxon>Nectriaceae</taxon>
        <taxon>Fusarium</taxon>
        <taxon>Fusarium fujikuroi species complex</taxon>
    </lineage>
</organism>
<reference evidence="2 3" key="1">
    <citation type="journal article" date="2020" name="BMC Genomics">
        <title>Correction to: Identification and distribution of gene clusters required for synthesis of sphingolipid metabolism inhibitors in diverse species of the filamentous fungus Fusarium.</title>
        <authorList>
            <person name="Kim H.S."/>
            <person name="Lohmar J.M."/>
            <person name="Busman M."/>
            <person name="Brown D.W."/>
            <person name="Naumann T.A."/>
            <person name="Divon H.H."/>
            <person name="Lysoe E."/>
            <person name="Uhlig S."/>
            <person name="Proctor R.H."/>
        </authorList>
    </citation>
    <scope>NUCLEOTIDE SEQUENCE [LARGE SCALE GENOMIC DNA]</scope>
    <source>
        <strain evidence="2 3">NRRL 25214</strain>
    </source>
</reference>
<evidence type="ECO:0000313" key="3">
    <source>
        <dbReference type="Proteomes" id="UP000573603"/>
    </source>
</evidence>
<accession>A0A8H4ZAA3</accession>
<dbReference type="Pfam" id="PF06985">
    <property type="entry name" value="HET"/>
    <property type="match status" value="1"/>
</dbReference>
<evidence type="ECO:0000313" key="2">
    <source>
        <dbReference type="EMBL" id="KAF5242754.1"/>
    </source>
</evidence>
<protein>
    <recommendedName>
        <fullName evidence="1">Heterokaryon incompatibility domain-containing protein</fullName>
    </recommendedName>
</protein>
<dbReference type="InterPro" id="IPR010730">
    <property type="entry name" value="HET"/>
</dbReference>